<dbReference type="InterPro" id="IPR031571">
    <property type="entry name" value="RcpC_dom"/>
</dbReference>
<dbReference type="InterPro" id="IPR013974">
    <property type="entry name" value="SAF"/>
</dbReference>
<evidence type="ECO:0000259" key="2">
    <source>
        <dbReference type="Pfam" id="PF16976"/>
    </source>
</evidence>
<gene>
    <name evidence="3" type="ORF">GCM10011611_26860</name>
</gene>
<organism evidence="3 4">
    <name type="scientific">Aliidongia dinghuensis</name>
    <dbReference type="NCBI Taxonomy" id="1867774"/>
    <lineage>
        <taxon>Bacteria</taxon>
        <taxon>Pseudomonadati</taxon>
        <taxon>Pseudomonadota</taxon>
        <taxon>Alphaproteobacteria</taxon>
        <taxon>Rhodospirillales</taxon>
        <taxon>Dongiaceae</taxon>
        <taxon>Aliidongia</taxon>
    </lineage>
</organism>
<evidence type="ECO:0000313" key="3">
    <source>
        <dbReference type="EMBL" id="GGF19553.1"/>
    </source>
</evidence>
<dbReference type="Pfam" id="PF16976">
    <property type="entry name" value="RcpC"/>
    <property type="match status" value="1"/>
</dbReference>
<evidence type="ECO:0000313" key="4">
    <source>
        <dbReference type="Proteomes" id="UP000646365"/>
    </source>
</evidence>
<comment type="caution">
    <text evidence="3">The sequence shown here is derived from an EMBL/GenBank/DDBJ whole genome shotgun (WGS) entry which is preliminary data.</text>
</comment>
<dbReference type="NCBIfam" id="TIGR03177">
    <property type="entry name" value="pilus_cpaB"/>
    <property type="match status" value="1"/>
</dbReference>
<dbReference type="Proteomes" id="UP000646365">
    <property type="component" value="Unassembled WGS sequence"/>
</dbReference>
<dbReference type="InterPro" id="IPR017592">
    <property type="entry name" value="Pilus_assmbl_Flp-typ_CpaB"/>
</dbReference>
<reference evidence="3" key="1">
    <citation type="journal article" date="2014" name="Int. J. Syst. Evol. Microbiol.">
        <title>Complete genome sequence of Corynebacterium casei LMG S-19264T (=DSM 44701T), isolated from a smear-ripened cheese.</title>
        <authorList>
            <consortium name="US DOE Joint Genome Institute (JGI-PGF)"/>
            <person name="Walter F."/>
            <person name="Albersmeier A."/>
            <person name="Kalinowski J."/>
            <person name="Ruckert C."/>
        </authorList>
    </citation>
    <scope>NUCLEOTIDE SEQUENCE</scope>
    <source>
        <strain evidence="3">CGMCC 1.15725</strain>
    </source>
</reference>
<dbReference type="CDD" id="cd11614">
    <property type="entry name" value="SAF_CpaB_FlgA_like"/>
    <property type="match status" value="1"/>
</dbReference>
<dbReference type="RefSeq" id="WP_189046474.1">
    <property type="nucleotide sequence ID" value="NZ_BMJQ01000006.1"/>
</dbReference>
<protein>
    <submittedName>
        <fullName evidence="3">Flp pilus assembly protein CpaB</fullName>
    </submittedName>
</protein>
<name>A0A8J3E558_9PROT</name>
<accession>A0A8J3E558</accession>
<feature type="domain" description="SAF" evidence="1">
    <location>
        <begin position="40"/>
        <end position="111"/>
    </location>
</feature>
<dbReference type="Pfam" id="PF08666">
    <property type="entry name" value="SAF"/>
    <property type="match status" value="1"/>
</dbReference>
<reference evidence="3" key="2">
    <citation type="submission" date="2020-09" db="EMBL/GenBank/DDBJ databases">
        <authorList>
            <person name="Sun Q."/>
            <person name="Zhou Y."/>
        </authorList>
    </citation>
    <scope>NUCLEOTIDE SEQUENCE</scope>
    <source>
        <strain evidence="3">CGMCC 1.15725</strain>
    </source>
</reference>
<dbReference type="AlphaFoldDB" id="A0A8J3E558"/>
<proteinExistence type="predicted"/>
<sequence length="299" mass="31100">MGLRIILVLLLLVSGAIVAKLALFNDPAPVEAKTAPHAMMIVATTTLPVGTLVKQQDLQFAPMPDGMTQDSVFARPLAGDTAEQSAADHKLFDEVTGAVARRRIEAGDPIPRGGVVKPGESGFLAAVLAPGQRAITIGVTAVSGAAGLIYPGDRVDVILTQILNIQDVSLTHRSVAETIAQDVRVLAIDQQLQAKATQSGPEGKLAQTVTLEVDPQQAEKIVVAGKLGDLSLTIRSLEPAANAGTPAAAGNSPIWAEDVSPALRRLIPPQKPPAVARAVVVYRGAEKTDAPAQQQSAQQ</sequence>
<keyword evidence="4" id="KW-1185">Reference proteome</keyword>
<feature type="domain" description="Flp pilus assembly protein RcpC/CpaB" evidence="2">
    <location>
        <begin position="122"/>
        <end position="235"/>
    </location>
</feature>
<dbReference type="EMBL" id="BMJQ01000006">
    <property type="protein sequence ID" value="GGF19553.1"/>
    <property type="molecule type" value="Genomic_DNA"/>
</dbReference>
<evidence type="ECO:0000259" key="1">
    <source>
        <dbReference type="Pfam" id="PF08666"/>
    </source>
</evidence>